<protein>
    <submittedName>
        <fullName evidence="3">Glycosyltransferase</fullName>
    </submittedName>
</protein>
<dbReference type="EMBL" id="DTGT01000319">
    <property type="protein sequence ID" value="HGH61619.1"/>
    <property type="molecule type" value="Genomic_DNA"/>
</dbReference>
<dbReference type="GO" id="GO:0016757">
    <property type="term" value="F:glycosyltransferase activity"/>
    <property type="evidence" value="ECO:0007669"/>
    <property type="project" value="TreeGrafter"/>
</dbReference>
<dbReference type="PANTHER" id="PTHR46401">
    <property type="entry name" value="GLYCOSYLTRANSFERASE WBBK-RELATED"/>
    <property type="match status" value="1"/>
</dbReference>
<reference evidence="3" key="1">
    <citation type="journal article" date="2020" name="mSystems">
        <title>Genome- and Community-Level Interaction Insights into Carbon Utilization and Element Cycling Functions of Hydrothermarchaeota in Hydrothermal Sediment.</title>
        <authorList>
            <person name="Zhou Z."/>
            <person name="Liu Y."/>
            <person name="Xu W."/>
            <person name="Pan J."/>
            <person name="Luo Z.H."/>
            <person name="Li M."/>
        </authorList>
    </citation>
    <scope>NUCLEOTIDE SEQUENCE [LARGE SCALE GENOMIC DNA]</scope>
    <source>
        <strain evidence="3">SpSt-769</strain>
    </source>
</reference>
<dbReference type="InterPro" id="IPR028098">
    <property type="entry name" value="Glyco_trans_4-like_N"/>
</dbReference>
<dbReference type="GO" id="GO:0009103">
    <property type="term" value="P:lipopolysaccharide biosynthetic process"/>
    <property type="evidence" value="ECO:0007669"/>
    <property type="project" value="TreeGrafter"/>
</dbReference>
<sequence length="302" mass="34254">MKVLIVNFYGKGGMLYYAVELANALAGMCDAALVLPRKPQRAYRGIDRRVRLLEVMVPEDFTRKNILKTPLFGMLYPMLVAQIRSQRADIVHFTNENIWLVGLLPFLNRQRLVWTLHDPIPHLGDSLRKKISTRILGRYSARIFVHYQYNLATAAQNGFDAKKLVAIPHGCYDFYEKYLKAGVRQRRMFLFWGRIRPYKGVETLIQAAKFLPEDVEIVIAGEGASRYKDAAQDDGRIVLIDKFLADEEIAELCQQSMAVVTPYVEATQSGIVSVAYACSRPVIATKVGALPEQVEDHRTGFL</sequence>
<evidence type="ECO:0000313" key="3">
    <source>
        <dbReference type="EMBL" id="HGH61619.1"/>
    </source>
</evidence>
<dbReference type="Pfam" id="PF13692">
    <property type="entry name" value="Glyco_trans_1_4"/>
    <property type="match status" value="1"/>
</dbReference>
<gene>
    <name evidence="3" type="ORF">ENV54_10010</name>
</gene>
<accession>A0A7C4AT00</accession>
<feature type="domain" description="Glycosyltransferase subfamily 4-like N-terminal" evidence="2">
    <location>
        <begin position="12"/>
        <end position="170"/>
    </location>
</feature>
<dbReference type="Gene3D" id="3.40.50.2000">
    <property type="entry name" value="Glycogen Phosphorylase B"/>
    <property type="match status" value="2"/>
</dbReference>
<evidence type="ECO:0000256" key="1">
    <source>
        <dbReference type="ARBA" id="ARBA00022679"/>
    </source>
</evidence>
<dbReference type="PANTHER" id="PTHR46401:SF2">
    <property type="entry name" value="GLYCOSYLTRANSFERASE WBBK-RELATED"/>
    <property type="match status" value="1"/>
</dbReference>
<evidence type="ECO:0000259" key="2">
    <source>
        <dbReference type="Pfam" id="PF13439"/>
    </source>
</evidence>
<organism evidence="3">
    <name type="scientific">Desulfomonile tiedjei</name>
    <dbReference type="NCBI Taxonomy" id="2358"/>
    <lineage>
        <taxon>Bacteria</taxon>
        <taxon>Pseudomonadati</taxon>
        <taxon>Thermodesulfobacteriota</taxon>
        <taxon>Desulfomonilia</taxon>
        <taxon>Desulfomonilales</taxon>
        <taxon>Desulfomonilaceae</taxon>
        <taxon>Desulfomonile</taxon>
    </lineage>
</organism>
<dbReference type="AlphaFoldDB" id="A0A7C4AT00"/>
<dbReference type="SUPFAM" id="SSF53756">
    <property type="entry name" value="UDP-Glycosyltransferase/glycogen phosphorylase"/>
    <property type="match status" value="1"/>
</dbReference>
<dbReference type="Pfam" id="PF13439">
    <property type="entry name" value="Glyco_transf_4"/>
    <property type="match status" value="1"/>
</dbReference>
<name>A0A7C4AT00_9BACT</name>
<comment type="caution">
    <text evidence="3">The sequence shown here is derived from an EMBL/GenBank/DDBJ whole genome shotgun (WGS) entry which is preliminary data.</text>
</comment>
<keyword evidence="1 3" id="KW-0808">Transferase</keyword>
<proteinExistence type="predicted"/>